<dbReference type="AlphaFoldDB" id="A0A4Q4T1D7"/>
<dbReference type="GO" id="GO:0016705">
    <property type="term" value="F:oxidoreductase activity, acting on paired donors, with incorporation or reduction of molecular oxygen"/>
    <property type="evidence" value="ECO:0007669"/>
    <property type="project" value="InterPro"/>
</dbReference>
<accession>A0A4Q4T1D7</accession>
<dbReference type="STRING" id="155417.A0A4Q4T1D7"/>
<dbReference type="GO" id="GO:0005506">
    <property type="term" value="F:iron ion binding"/>
    <property type="evidence" value="ECO:0007669"/>
    <property type="project" value="InterPro"/>
</dbReference>
<organism evidence="8 9">
    <name type="scientific">Monosporascus ibericus</name>
    <dbReference type="NCBI Taxonomy" id="155417"/>
    <lineage>
        <taxon>Eukaryota</taxon>
        <taxon>Fungi</taxon>
        <taxon>Dikarya</taxon>
        <taxon>Ascomycota</taxon>
        <taxon>Pezizomycotina</taxon>
        <taxon>Sordariomycetes</taxon>
        <taxon>Xylariomycetidae</taxon>
        <taxon>Xylariales</taxon>
        <taxon>Xylariales incertae sedis</taxon>
        <taxon>Monosporascus</taxon>
    </lineage>
</organism>
<keyword evidence="3" id="KW-0349">Heme</keyword>
<dbReference type="InterPro" id="IPR001128">
    <property type="entry name" value="Cyt_P450"/>
</dbReference>
<dbReference type="SUPFAM" id="SSF48264">
    <property type="entry name" value="Cytochrome P450"/>
    <property type="match status" value="1"/>
</dbReference>
<keyword evidence="9" id="KW-1185">Reference proteome</keyword>
<name>A0A4Q4T1D7_9PEZI</name>
<evidence type="ECO:0000256" key="1">
    <source>
        <dbReference type="ARBA" id="ARBA00001971"/>
    </source>
</evidence>
<comment type="similarity">
    <text evidence="2">Belongs to the cytochrome P450 family.</text>
</comment>
<comment type="cofactor">
    <cofactor evidence="1">
        <name>heme</name>
        <dbReference type="ChEBI" id="CHEBI:30413"/>
    </cofactor>
</comment>
<dbReference type="EMBL" id="QJNU01000561">
    <property type="protein sequence ID" value="RYO94793.1"/>
    <property type="molecule type" value="Genomic_DNA"/>
</dbReference>
<protein>
    <recommendedName>
        <fullName evidence="10">Cytochrome P450</fullName>
    </recommendedName>
</protein>
<reference evidence="8 9" key="1">
    <citation type="submission" date="2018-06" db="EMBL/GenBank/DDBJ databases">
        <title>Complete Genomes of Monosporascus.</title>
        <authorList>
            <person name="Robinson A.J."/>
            <person name="Natvig D.O."/>
        </authorList>
    </citation>
    <scope>NUCLEOTIDE SEQUENCE [LARGE SCALE GENOMIC DNA]</scope>
    <source>
        <strain evidence="8 9">CBS 110550</strain>
    </source>
</reference>
<gene>
    <name evidence="8" type="ORF">DL764_007771</name>
</gene>
<dbReference type="PANTHER" id="PTHR24305:SF232">
    <property type="entry name" value="P450, PUTATIVE (EUROFUNG)-RELATED"/>
    <property type="match status" value="1"/>
</dbReference>
<dbReference type="OrthoDB" id="3934656at2759"/>
<proteinExistence type="inferred from homology"/>
<evidence type="ECO:0008006" key="10">
    <source>
        <dbReference type="Google" id="ProtNLM"/>
    </source>
</evidence>
<keyword evidence="7" id="KW-1133">Transmembrane helix</keyword>
<comment type="caution">
    <text evidence="8">The sequence shown here is derived from an EMBL/GenBank/DDBJ whole genome shotgun (WGS) entry which is preliminary data.</text>
</comment>
<keyword evidence="5" id="KW-0408">Iron</keyword>
<keyword evidence="7" id="KW-0472">Membrane</keyword>
<evidence type="ECO:0000256" key="5">
    <source>
        <dbReference type="ARBA" id="ARBA00023004"/>
    </source>
</evidence>
<evidence type="ECO:0000313" key="9">
    <source>
        <dbReference type="Proteomes" id="UP000293360"/>
    </source>
</evidence>
<evidence type="ECO:0000256" key="4">
    <source>
        <dbReference type="ARBA" id="ARBA00022723"/>
    </source>
</evidence>
<sequence length="463" mass="51662">MAFTLALAEVSVVLRSINLNAILLVAAILVVAIILYLVKGSRDAGLDHVPGPWLARYTNLHAWIEAQRWHGRNICYLSRLHDKYGDVVRVAPRRVSVCDPDAIPAIYGMRASLDKSNLIRAAQPLGKGGPDNLFSVRDAKSHAPMRRAVANAYSTSTIAQYEPRIDDTLAAFFRVLEGESSETNIGKWTHYYVYDVQGNMTYAEPLGYLETRSDALGLIWQTKLLLKYVQFTMPMPILHDIASFFIRTFKVQRATVFHQLSARKVQDRMAELSSSSTVKGSSSNNNNNSYSDILTHFVSARDKYPQLMTLEQIIMHCMVNVVAGTGTSTTTIINVLKYLVANPEAQQRLYDELKDAGVGFPPTWRETQSLPFLEGLVREGVRLRGVDGFNPLARVVKEEGMVLPDGTRLPPGTVVGIKPSVASVQEKTFGKQPRSFLPDRWCQKDGESDEEYRERRGPSAGTR</sequence>
<dbReference type="InterPro" id="IPR050121">
    <property type="entry name" value="Cytochrome_P450_monoxygenase"/>
</dbReference>
<dbReference type="Proteomes" id="UP000293360">
    <property type="component" value="Unassembled WGS sequence"/>
</dbReference>
<evidence type="ECO:0000313" key="8">
    <source>
        <dbReference type="EMBL" id="RYO94793.1"/>
    </source>
</evidence>
<dbReference type="InterPro" id="IPR036396">
    <property type="entry name" value="Cyt_P450_sf"/>
</dbReference>
<keyword evidence="4" id="KW-0479">Metal-binding</keyword>
<keyword evidence="7" id="KW-0812">Transmembrane</keyword>
<dbReference type="Pfam" id="PF00067">
    <property type="entry name" value="p450"/>
    <property type="match status" value="1"/>
</dbReference>
<dbReference type="GO" id="GO:0004497">
    <property type="term" value="F:monooxygenase activity"/>
    <property type="evidence" value="ECO:0007669"/>
    <property type="project" value="InterPro"/>
</dbReference>
<evidence type="ECO:0000256" key="6">
    <source>
        <dbReference type="SAM" id="MobiDB-lite"/>
    </source>
</evidence>
<evidence type="ECO:0000256" key="2">
    <source>
        <dbReference type="ARBA" id="ARBA00010617"/>
    </source>
</evidence>
<dbReference type="PANTHER" id="PTHR24305">
    <property type="entry name" value="CYTOCHROME P450"/>
    <property type="match status" value="1"/>
</dbReference>
<evidence type="ECO:0000256" key="7">
    <source>
        <dbReference type="SAM" id="Phobius"/>
    </source>
</evidence>
<feature type="region of interest" description="Disordered" evidence="6">
    <location>
        <begin position="428"/>
        <end position="463"/>
    </location>
</feature>
<dbReference type="GO" id="GO:0020037">
    <property type="term" value="F:heme binding"/>
    <property type="evidence" value="ECO:0007669"/>
    <property type="project" value="InterPro"/>
</dbReference>
<feature type="compositionally biased region" description="Basic and acidic residues" evidence="6">
    <location>
        <begin position="441"/>
        <end position="457"/>
    </location>
</feature>
<dbReference type="Gene3D" id="1.10.630.10">
    <property type="entry name" value="Cytochrome P450"/>
    <property type="match status" value="1"/>
</dbReference>
<evidence type="ECO:0000256" key="3">
    <source>
        <dbReference type="ARBA" id="ARBA00022617"/>
    </source>
</evidence>
<feature type="transmembrane region" description="Helical" evidence="7">
    <location>
        <begin position="17"/>
        <end position="38"/>
    </location>
</feature>